<evidence type="ECO:0000256" key="1">
    <source>
        <dbReference type="ARBA" id="ARBA00004141"/>
    </source>
</evidence>
<comment type="caution">
    <text evidence="6">The sequence shown here is derived from an EMBL/GenBank/DDBJ whole genome shotgun (WGS) entry which is preliminary data.</text>
</comment>
<organism evidence="6 7">
    <name type="scientific">Coemansia biformis</name>
    <dbReference type="NCBI Taxonomy" id="1286918"/>
    <lineage>
        <taxon>Eukaryota</taxon>
        <taxon>Fungi</taxon>
        <taxon>Fungi incertae sedis</taxon>
        <taxon>Zoopagomycota</taxon>
        <taxon>Kickxellomycotina</taxon>
        <taxon>Kickxellomycetes</taxon>
        <taxon>Kickxellales</taxon>
        <taxon>Kickxellaceae</taxon>
        <taxon>Coemansia</taxon>
    </lineage>
</organism>
<dbReference type="GO" id="GO:0005744">
    <property type="term" value="C:TIM23 mitochondrial import inner membrane translocase complex"/>
    <property type="evidence" value="ECO:0007669"/>
    <property type="project" value="TreeGrafter"/>
</dbReference>
<evidence type="ECO:0000256" key="5">
    <source>
        <dbReference type="SAM" id="MobiDB-lite"/>
    </source>
</evidence>
<evidence type="ECO:0000313" key="7">
    <source>
        <dbReference type="Proteomes" id="UP001143981"/>
    </source>
</evidence>
<dbReference type="GO" id="GO:0008320">
    <property type="term" value="F:protein transmembrane transporter activity"/>
    <property type="evidence" value="ECO:0007669"/>
    <property type="project" value="TreeGrafter"/>
</dbReference>
<evidence type="ECO:0000256" key="2">
    <source>
        <dbReference type="ARBA" id="ARBA00022692"/>
    </source>
</evidence>
<dbReference type="GO" id="GO:0030150">
    <property type="term" value="P:protein import into mitochondrial matrix"/>
    <property type="evidence" value="ECO:0007669"/>
    <property type="project" value="TreeGrafter"/>
</dbReference>
<dbReference type="AlphaFoldDB" id="A0A9W8CSX1"/>
<protein>
    <submittedName>
        <fullName evidence="6">Mitochondrial import inner membrane translocase subunit tim23</fullName>
    </submittedName>
</protein>
<gene>
    <name evidence="6" type="primary">TIM23</name>
    <name evidence="6" type="ORF">LPJ61_005674</name>
</gene>
<dbReference type="OrthoDB" id="159299at2759"/>
<keyword evidence="3" id="KW-1133">Transmembrane helix</keyword>
<accession>A0A9W8CSX1</accession>
<comment type="subcellular location">
    <subcellularLocation>
        <location evidence="1">Membrane</location>
        <topology evidence="1">Multi-pass membrane protein</topology>
    </subcellularLocation>
</comment>
<dbReference type="Pfam" id="PF02466">
    <property type="entry name" value="Tim17"/>
    <property type="match status" value="1"/>
</dbReference>
<evidence type="ECO:0000256" key="3">
    <source>
        <dbReference type="ARBA" id="ARBA00022989"/>
    </source>
</evidence>
<dbReference type="PANTHER" id="PTHR15371">
    <property type="entry name" value="TIM23"/>
    <property type="match status" value="1"/>
</dbReference>
<proteinExistence type="predicted"/>
<feature type="compositionally biased region" description="Basic and acidic residues" evidence="5">
    <location>
        <begin position="17"/>
        <end position="27"/>
    </location>
</feature>
<feature type="region of interest" description="Disordered" evidence="5">
    <location>
        <begin position="1"/>
        <end position="49"/>
    </location>
</feature>
<sequence>MSIFSVFSRGGQPAQDQEPRQQDHQSPQEHNAAGSPADRHGAAKASDSYSAAALDQLQGGVSELLGQVDFSSPSLNPVASPGGIEYLSLEDGPVFTGGVVPSRGWSDDLCYGTGTMYILGLSTGGVWGLMEGMRSQHGSSAKLRLNSVLNAMTRRGPFVGNSFGILAMFYNSINSMIGAYRGTRDQYNSIGAAALSGMLFKIGGGPRASLISALICTSVVGAYQASASAYRSYQEKKASGAMLLPPPEPQLADKVAM</sequence>
<dbReference type="PANTHER" id="PTHR15371:SF0">
    <property type="entry name" value="SD19278P"/>
    <property type="match status" value="1"/>
</dbReference>
<name>A0A9W8CSX1_9FUNG</name>
<keyword evidence="7" id="KW-1185">Reference proteome</keyword>
<dbReference type="InterPro" id="IPR045238">
    <property type="entry name" value="Tim23-like"/>
</dbReference>
<evidence type="ECO:0000313" key="6">
    <source>
        <dbReference type="EMBL" id="KAJ1725095.1"/>
    </source>
</evidence>
<dbReference type="EMBL" id="JANBOI010002042">
    <property type="protein sequence ID" value="KAJ1725095.1"/>
    <property type="molecule type" value="Genomic_DNA"/>
</dbReference>
<keyword evidence="4" id="KW-0472">Membrane</keyword>
<evidence type="ECO:0000256" key="4">
    <source>
        <dbReference type="ARBA" id="ARBA00023136"/>
    </source>
</evidence>
<dbReference type="Proteomes" id="UP001143981">
    <property type="component" value="Unassembled WGS sequence"/>
</dbReference>
<keyword evidence="2" id="KW-0812">Transmembrane</keyword>
<reference evidence="6" key="1">
    <citation type="submission" date="2022-07" db="EMBL/GenBank/DDBJ databases">
        <title>Phylogenomic reconstructions and comparative analyses of Kickxellomycotina fungi.</title>
        <authorList>
            <person name="Reynolds N.K."/>
            <person name="Stajich J.E."/>
            <person name="Barry K."/>
            <person name="Grigoriev I.V."/>
            <person name="Crous P."/>
            <person name="Smith M.E."/>
        </authorList>
    </citation>
    <scope>NUCLEOTIDE SEQUENCE</scope>
    <source>
        <strain evidence="6">BCRC 34381</strain>
    </source>
</reference>